<dbReference type="Proteomes" id="UP001597601">
    <property type="component" value="Unassembled WGS sequence"/>
</dbReference>
<evidence type="ECO:0000256" key="1">
    <source>
        <dbReference type="SAM" id="Coils"/>
    </source>
</evidence>
<organism evidence="3 4">
    <name type="scientific">Mucilaginibacter antarcticus</name>
    <dbReference type="NCBI Taxonomy" id="1855725"/>
    <lineage>
        <taxon>Bacteria</taxon>
        <taxon>Pseudomonadati</taxon>
        <taxon>Bacteroidota</taxon>
        <taxon>Sphingobacteriia</taxon>
        <taxon>Sphingobacteriales</taxon>
        <taxon>Sphingobacteriaceae</taxon>
        <taxon>Mucilaginibacter</taxon>
    </lineage>
</organism>
<proteinExistence type="predicted"/>
<evidence type="ECO:0000259" key="2">
    <source>
        <dbReference type="Pfam" id="PF13476"/>
    </source>
</evidence>
<feature type="coiled-coil region" evidence="1">
    <location>
        <begin position="199"/>
        <end position="233"/>
    </location>
</feature>
<evidence type="ECO:0000313" key="3">
    <source>
        <dbReference type="EMBL" id="MFD2864828.1"/>
    </source>
</evidence>
<dbReference type="Pfam" id="PF13476">
    <property type="entry name" value="AAA_23"/>
    <property type="match status" value="1"/>
</dbReference>
<gene>
    <name evidence="3" type="ORF">ACFSYC_09030</name>
</gene>
<comment type="caution">
    <text evidence="3">The sequence shown here is derived from an EMBL/GenBank/DDBJ whole genome shotgun (WGS) entry which is preliminary data.</text>
</comment>
<dbReference type="InterPro" id="IPR027417">
    <property type="entry name" value="P-loop_NTPase"/>
</dbReference>
<accession>A0ABW5XQ40</accession>
<dbReference type="Pfam" id="PF12532">
    <property type="entry name" value="DUF3732"/>
    <property type="match status" value="1"/>
</dbReference>
<reference evidence="4" key="1">
    <citation type="journal article" date="2019" name="Int. J. Syst. Evol. Microbiol.">
        <title>The Global Catalogue of Microorganisms (GCM) 10K type strain sequencing project: providing services to taxonomists for standard genome sequencing and annotation.</title>
        <authorList>
            <consortium name="The Broad Institute Genomics Platform"/>
            <consortium name="The Broad Institute Genome Sequencing Center for Infectious Disease"/>
            <person name="Wu L."/>
            <person name="Ma J."/>
        </authorList>
    </citation>
    <scope>NUCLEOTIDE SEQUENCE [LARGE SCALE GENOMIC DNA]</scope>
    <source>
        <strain evidence="4">KCTC 52232</strain>
    </source>
</reference>
<name>A0ABW5XQ40_9SPHI</name>
<dbReference type="InterPro" id="IPR038729">
    <property type="entry name" value="Rad50/SbcC_AAA"/>
</dbReference>
<dbReference type="SUPFAM" id="SSF52540">
    <property type="entry name" value="P-loop containing nucleoside triphosphate hydrolases"/>
    <property type="match status" value="1"/>
</dbReference>
<evidence type="ECO:0000313" key="4">
    <source>
        <dbReference type="Proteomes" id="UP001597601"/>
    </source>
</evidence>
<sequence>MEFRIKSIFLIPKDKHKETRIIEFDLHKVNVITGGSEKGKSALIAIVDYCLGSGKCRIPTGKIRIYTEWFGIHLILSNEQEIIIARKEPGDHISSGDMFLREGNDLTVPSTINSNCNVNEVKKRLNNIAGLTDVSVGESDSKSGFDSHPSFRDFTSFIFQPQYIIANQVSLFYRTDSMAHRQKLINLFSYILQAVDNQYLEYKEESKLIDRELQDLTKELEKQQRGFNKLIGQLRGFYLQAKEFGLLKKYSYPEDDWKTEDFIIKLKRVPEEVNDMNLFQMPLDAVTKTSNRISELTTLELNTAHELQNLKHRQELLKKLIDSNTGYRDDLLHQHARLKTSSWFNQLIAKHEEQCPFCLSINNNGKKYIETLIKANNQIISKGVQLNDNGAVLRSEHRKLISGVQIVIKKLNEVRQELDVLKKGSNDESQQLNTVNSIYRFAGKIETELSSYDRSTDDQIMLSKIKALEERKQFISDQINQDVVFNKVKRAKKKITDAISFYAEIFKAENYQEIIQFNEKDLTLTFISETGRTDALYEIGSGSNFMAYHIATILAFHEFFLSCKNHPTPNFIFLDQPTQVYFPETDQESINKSEDSIRVGRIFEALNSAIKRTKGGLQIIVLEHVGDYAWTGYEHVVRLKRWREDESDTNDRALIPESWLD</sequence>
<keyword evidence="1" id="KW-0175">Coiled coil</keyword>
<dbReference type="InterPro" id="IPR022205">
    <property type="entry name" value="DUF3732"/>
</dbReference>
<keyword evidence="4" id="KW-1185">Reference proteome</keyword>
<dbReference type="RefSeq" id="WP_377126009.1">
    <property type="nucleotide sequence ID" value="NZ_JBHUON010000008.1"/>
</dbReference>
<feature type="domain" description="Rad50/SbcC-type AAA" evidence="2">
    <location>
        <begin position="16"/>
        <end position="233"/>
    </location>
</feature>
<dbReference type="EMBL" id="JBHUON010000008">
    <property type="protein sequence ID" value="MFD2864828.1"/>
    <property type="molecule type" value="Genomic_DNA"/>
</dbReference>
<protein>
    <submittedName>
        <fullName evidence="3">DUF3732 domain-containing protein</fullName>
    </submittedName>
</protein>